<evidence type="ECO:0000259" key="9">
    <source>
        <dbReference type="Pfam" id="PF06750"/>
    </source>
</evidence>
<evidence type="ECO:0000256" key="6">
    <source>
        <dbReference type="ARBA" id="ARBA00023136"/>
    </source>
</evidence>
<evidence type="ECO:0000256" key="4">
    <source>
        <dbReference type="ARBA" id="ARBA00022692"/>
    </source>
</evidence>
<feature type="domain" description="Prepilin peptidase A24 N-terminal" evidence="9">
    <location>
        <begin position="13"/>
        <end position="95"/>
    </location>
</feature>
<dbReference type="PANTHER" id="PTHR30487">
    <property type="entry name" value="TYPE 4 PREPILIN-LIKE PROTEINS LEADER PEPTIDE-PROCESSING ENZYME"/>
    <property type="match status" value="1"/>
</dbReference>
<dbReference type="InterPro" id="IPR000045">
    <property type="entry name" value="Prepilin_IV_endopep_pep"/>
</dbReference>
<keyword evidence="6 7" id="KW-0472">Membrane</keyword>
<proteinExistence type="inferred from homology"/>
<dbReference type="GO" id="GO:0006465">
    <property type="term" value="P:signal peptide processing"/>
    <property type="evidence" value="ECO:0007669"/>
    <property type="project" value="TreeGrafter"/>
</dbReference>
<dbReference type="PANTHER" id="PTHR30487:SF0">
    <property type="entry name" value="PREPILIN LEADER PEPTIDASE_N-METHYLTRANSFERASE-RELATED"/>
    <property type="match status" value="1"/>
</dbReference>
<dbReference type="Pfam" id="PF06750">
    <property type="entry name" value="A24_N_bact"/>
    <property type="match status" value="1"/>
</dbReference>
<dbReference type="Gene3D" id="1.20.120.1220">
    <property type="match status" value="1"/>
</dbReference>
<dbReference type="GO" id="GO:0005886">
    <property type="term" value="C:plasma membrane"/>
    <property type="evidence" value="ECO:0007669"/>
    <property type="project" value="UniProtKB-SubCell"/>
</dbReference>
<reference evidence="11" key="1">
    <citation type="submission" date="2015-10" db="EMBL/GenBank/DDBJ databases">
        <title>Metagenome-Assembled Genomes uncover a global brackish microbiome.</title>
        <authorList>
            <person name="Hugerth L.W."/>
            <person name="Larsson J."/>
            <person name="Alneberg J."/>
            <person name="Lindh M.V."/>
            <person name="Legrand C."/>
            <person name="Pinhassi J."/>
            <person name="Andersson A."/>
        </authorList>
    </citation>
    <scope>NUCLEOTIDE SEQUENCE [LARGE SCALE GENOMIC DNA]</scope>
</reference>
<feature type="transmembrane region" description="Helical" evidence="7">
    <location>
        <begin position="6"/>
        <end position="26"/>
    </location>
</feature>
<feature type="transmembrane region" description="Helical" evidence="7">
    <location>
        <begin position="229"/>
        <end position="249"/>
    </location>
</feature>
<keyword evidence="4 7" id="KW-0812">Transmembrane</keyword>
<evidence type="ECO:0000313" key="10">
    <source>
        <dbReference type="EMBL" id="KRO41057.1"/>
    </source>
</evidence>
<gene>
    <name evidence="10" type="ORF">ABR63_07065</name>
</gene>
<dbReference type="InterPro" id="IPR010627">
    <property type="entry name" value="Prepilin_pept_A24_N"/>
</dbReference>
<feature type="transmembrane region" description="Helical" evidence="7">
    <location>
        <begin position="157"/>
        <end position="176"/>
    </location>
</feature>
<accession>A0A0R2PT81</accession>
<evidence type="ECO:0008006" key="12">
    <source>
        <dbReference type="Google" id="ProtNLM"/>
    </source>
</evidence>
<dbReference type="Proteomes" id="UP000050874">
    <property type="component" value="Unassembled WGS sequence"/>
</dbReference>
<dbReference type="EMBL" id="LIAV01000031">
    <property type="protein sequence ID" value="KRO41057.1"/>
    <property type="molecule type" value="Genomic_DNA"/>
</dbReference>
<dbReference type="InterPro" id="IPR050882">
    <property type="entry name" value="Prepilin_peptidase/N-MTase"/>
</dbReference>
<dbReference type="Pfam" id="PF01478">
    <property type="entry name" value="Peptidase_A24"/>
    <property type="match status" value="1"/>
</dbReference>
<name>A0A0R2PT81_9GAMM</name>
<evidence type="ECO:0000256" key="7">
    <source>
        <dbReference type="SAM" id="Phobius"/>
    </source>
</evidence>
<feature type="transmembrane region" description="Helical" evidence="7">
    <location>
        <begin position="133"/>
        <end position="151"/>
    </location>
</feature>
<organism evidence="10 11">
    <name type="scientific">SAR86 cluster bacterium BACL1 MAG-120920-bin57</name>
    <dbReference type="NCBI Taxonomy" id="1655571"/>
    <lineage>
        <taxon>Bacteria</taxon>
        <taxon>Pseudomonadati</taxon>
        <taxon>Pseudomonadota</taxon>
        <taxon>Gammaproteobacteria</taxon>
        <taxon>SAR86 cluster</taxon>
    </lineage>
</organism>
<evidence type="ECO:0000256" key="3">
    <source>
        <dbReference type="ARBA" id="ARBA00022475"/>
    </source>
</evidence>
<comment type="subcellular location">
    <subcellularLocation>
        <location evidence="1">Cell membrane</location>
        <topology evidence="1">Multi-pass membrane protein</topology>
    </subcellularLocation>
</comment>
<feature type="transmembrane region" description="Helical" evidence="7">
    <location>
        <begin position="188"/>
        <end position="209"/>
    </location>
</feature>
<dbReference type="AlphaFoldDB" id="A0A0R2PT81"/>
<comment type="caution">
    <text evidence="10">The sequence shown here is derived from an EMBL/GenBank/DDBJ whole genome shotgun (WGS) entry which is preliminary data.</text>
</comment>
<feature type="domain" description="Prepilin type IV endopeptidase peptidase" evidence="8">
    <location>
        <begin position="109"/>
        <end position="219"/>
    </location>
</feature>
<evidence type="ECO:0000256" key="2">
    <source>
        <dbReference type="ARBA" id="ARBA00005801"/>
    </source>
</evidence>
<keyword evidence="3" id="KW-1003">Cell membrane</keyword>
<evidence type="ECO:0000259" key="8">
    <source>
        <dbReference type="Pfam" id="PF01478"/>
    </source>
</evidence>
<sequence>MEIFLSHLLYVSLGGCIGSFVSMLIYRLPNPSISVNILSPRSFCPNCKIPLHVTDLVPFIGYLSNKGRCSKCGEKIDNLYLANEILAALLIVLLVNLYGFYNPITWLICLIMSILYVQAMMDLKTLLLSQPLSFLLIAIGCIANLGFQFFTAPIDSVLGLIFGYGLLFSINLFYRMLKSQEGIGSGDFLLLSGIGSIFGASAIGPILLLGSSLTISLYLIGKNPVTKQLPLGFGLGFGGIIYLMIWMNVV</sequence>
<keyword evidence="5 7" id="KW-1133">Transmembrane helix</keyword>
<protein>
    <recommendedName>
        <fullName evidence="12">Prepilin peptidase</fullName>
    </recommendedName>
</protein>
<evidence type="ECO:0000256" key="1">
    <source>
        <dbReference type="ARBA" id="ARBA00004651"/>
    </source>
</evidence>
<dbReference type="GO" id="GO:0004190">
    <property type="term" value="F:aspartic-type endopeptidase activity"/>
    <property type="evidence" value="ECO:0007669"/>
    <property type="project" value="InterPro"/>
</dbReference>
<evidence type="ECO:0000256" key="5">
    <source>
        <dbReference type="ARBA" id="ARBA00022989"/>
    </source>
</evidence>
<comment type="similarity">
    <text evidence="2">Belongs to the peptidase A24 family.</text>
</comment>
<evidence type="ECO:0000313" key="11">
    <source>
        <dbReference type="Proteomes" id="UP000050874"/>
    </source>
</evidence>